<evidence type="ECO:0000313" key="2">
    <source>
        <dbReference type="Proteomes" id="UP001237642"/>
    </source>
</evidence>
<accession>A0AAD8MWY0</accession>
<name>A0AAD8MWY0_9APIA</name>
<sequence>MLGRQGYICRDKKIIHTYRCEEVGSCYCICKEWCNPIYDTTTPFMFALAHIATPNVPTGNASSTGIWCWSSIVGMNHNAQRNGGHTCSAVYGTEDAECEADPTNFDNVVVIIGSGVDRLLYSERWSEASLQAKKPYNAFRS</sequence>
<reference evidence="1" key="2">
    <citation type="submission" date="2023-05" db="EMBL/GenBank/DDBJ databases">
        <authorList>
            <person name="Schelkunov M.I."/>
        </authorList>
    </citation>
    <scope>NUCLEOTIDE SEQUENCE</scope>
    <source>
        <strain evidence="1">Hsosn_3</strain>
        <tissue evidence="1">Leaf</tissue>
    </source>
</reference>
<gene>
    <name evidence="1" type="ORF">POM88_016439</name>
</gene>
<proteinExistence type="predicted"/>
<dbReference type="Proteomes" id="UP001237642">
    <property type="component" value="Unassembled WGS sequence"/>
</dbReference>
<reference evidence="1" key="1">
    <citation type="submission" date="2023-02" db="EMBL/GenBank/DDBJ databases">
        <title>Genome of toxic invasive species Heracleum sosnowskyi carries increased number of genes despite the absence of recent whole-genome duplications.</title>
        <authorList>
            <person name="Schelkunov M."/>
            <person name="Shtratnikova V."/>
            <person name="Makarenko M."/>
            <person name="Klepikova A."/>
            <person name="Omelchenko D."/>
            <person name="Novikova G."/>
            <person name="Obukhova E."/>
            <person name="Bogdanov V."/>
            <person name="Penin A."/>
            <person name="Logacheva M."/>
        </authorList>
    </citation>
    <scope>NUCLEOTIDE SEQUENCE</scope>
    <source>
        <strain evidence="1">Hsosn_3</strain>
        <tissue evidence="1">Leaf</tissue>
    </source>
</reference>
<keyword evidence="2" id="KW-1185">Reference proteome</keyword>
<comment type="caution">
    <text evidence="1">The sequence shown here is derived from an EMBL/GenBank/DDBJ whole genome shotgun (WGS) entry which is preliminary data.</text>
</comment>
<dbReference type="AlphaFoldDB" id="A0AAD8MWY0"/>
<evidence type="ECO:0000313" key="1">
    <source>
        <dbReference type="EMBL" id="KAK1388261.1"/>
    </source>
</evidence>
<dbReference type="EMBL" id="JAUIZM010000004">
    <property type="protein sequence ID" value="KAK1388261.1"/>
    <property type="molecule type" value="Genomic_DNA"/>
</dbReference>
<organism evidence="1 2">
    <name type="scientific">Heracleum sosnowskyi</name>
    <dbReference type="NCBI Taxonomy" id="360622"/>
    <lineage>
        <taxon>Eukaryota</taxon>
        <taxon>Viridiplantae</taxon>
        <taxon>Streptophyta</taxon>
        <taxon>Embryophyta</taxon>
        <taxon>Tracheophyta</taxon>
        <taxon>Spermatophyta</taxon>
        <taxon>Magnoliopsida</taxon>
        <taxon>eudicotyledons</taxon>
        <taxon>Gunneridae</taxon>
        <taxon>Pentapetalae</taxon>
        <taxon>asterids</taxon>
        <taxon>campanulids</taxon>
        <taxon>Apiales</taxon>
        <taxon>Apiaceae</taxon>
        <taxon>Apioideae</taxon>
        <taxon>apioid superclade</taxon>
        <taxon>Tordylieae</taxon>
        <taxon>Tordyliinae</taxon>
        <taxon>Heracleum</taxon>
    </lineage>
</organism>
<protein>
    <submittedName>
        <fullName evidence="1">Uncharacterized protein</fullName>
    </submittedName>
</protein>